<comment type="caution">
    <text evidence="2">The sequence shown here is derived from an EMBL/GenBank/DDBJ whole genome shotgun (WGS) entry which is preliminary data.</text>
</comment>
<dbReference type="Proteomes" id="UP000765509">
    <property type="component" value="Unassembled WGS sequence"/>
</dbReference>
<protein>
    <recommendedName>
        <fullName evidence="4">CCHC-type domain-containing protein</fullName>
    </recommendedName>
</protein>
<dbReference type="AlphaFoldDB" id="A0A9Q3CTL0"/>
<evidence type="ECO:0000256" key="1">
    <source>
        <dbReference type="SAM" id="MobiDB-lite"/>
    </source>
</evidence>
<accession>A0A9Q3CTL0</accession>
<dbReference type="EMBL" id="AVOT02010902">
    <property type="protein sequence ID" value="MBW0491084.1"/>
    <property type="molecule type" value="Genomic_DNA"/>
</dbReference>
<gene>
    <name evidence="2" type="ORF">O181_030799</name>
</gene>
<organism evidence="2 3">
    <name type="scientific">Austropuccinia psidii MF-1</name>
    <dbReference type="NCBI Taxonomy" id="1389203"/>
    <lineage>
        <taxon>Eukaryota</taxon>
        <taxon>Fungi</taxon>
        <taxon>Dikarya</taxon>
        <taxon>Basidiomycota</taxon>
        <taxon>Pucciniomycotina</taxon>
        <taxon>Pucciniomycetes</taxon>
        <taxon>Pucciniales</taxon>
        <taxon>Sphaerophragmiaceae</taxon>
        <taxon>Austropuccinia</taxon>
    </lineage>
</organism>
<evidence type="ECO:0000313" key="3">
    <source>
        <dbReference type="Proteomes" id="UP000765509"/>
    </source>
</evidence>
<name>A0A9Q3CTL0_9BASI</name>
<proteinExistence type="predicted"/>
<evidence type="ECO:0008006" key="4">
    <source>
        <dbReference type="Google" id="ProtNLM"/>
    </source>
</evidence>
<dbReference type="OrthoDB" id="2507294at2759"/>
<sequence>MFTGESEYDHMSFIKTIDNLQEYYAIQDELISSILHSLFEKSSKIWYYGIRQTNGKNTCSWWKNEIITKWENDAWRYKIENIFDNSFFDPDRNKPFSWFLKQAQRLNALYPEISQKMVYMMIPKKSEGDLEHELRSRCIEPCSTEEYINALQDIVTRTKIGRTWKKLYIKSPNTPYIRKDKPREPFRPNTPNTNEQRKFYNCGGIEHLANNCLKKAKINEIVETEDHNDKEAESDSEKDTEESETSESDEIIIFNAQIHNIDLIYELLDVNSNLPQAIISDTSLTSIHNAKLHRTKPSKVMGYTAGKSIISIFMV</sequence>
<reference evidence="2" key="1">
    <citation type="submission" date="2021-03" db="EMBL/GenBank/DDBJ databases">
        <title>Draft genome sequence of rust myrtle Austropuccinia psidii MF-1, a brazilian biotype.</title>
        <authorList>
            <person name="Quecine M.C."/>
            <person name="Pachon D.M.R."/>
            <person name="Bonatelli M.L."/>
            <person name="Correr F.H."/>
            <person name="Franceschini L.M."/>
            <person name="Leite T.F."/>
            <person name="Margarido G.R.A."/>
            <person name="Almeida C.A."/>
            <person name="Ferrarezi J.A."/>
            <person name="Labate C.A."/>
        </authorList>
    </citation>
    <scope>NUCLEOTIDE SEQUENCE</scope>
    <source>
        <strain evidence="2">MF-1</strain>
    </source>
</reference>
<feature type="compositionally biased region" description="Acidic residues" evidence="1">
    <location>
        <begin position="238"/>
        <end position="249"/>
    </location>
</feature>
<feature type="compositionally biased region" description="Basic and acidic residues" evidence="1">
    <location>
        <begin position="223"/>
        <end position="237"/>
    </location>
</feature>
<feature type="region of interest" description="Disordered" evidence="1">
    <location>
        <begin position="223"/>
        <end position="249"/>
    </location>
</feature>
<keyword evidence="3" id="KW-1185">Reference proteome</keyword>
<evidence type="ECO:0000313" key="2">
    <source>
        <dbReference type="EMBL" id="MBW0491084.1"/>
    </source>
</evidence>